<dbReference type="Proteomes" id="UP000268084">
    <property type="component" value="Chromosome"/>
</dbReference>
<evidence type="ECO:0000313" key="1">
    <source>
        <dbReference type="EMBL" id="AZI56806.1"/>
    </source>
</evidence>
<dbReference type="InterPro" id="IPR029052">
    <property type="entry name" value="Metallo-depent_PP-like"/>
</dbReference>
<dbReference type="Gene3D" id="3.60.21.10">
    <property type="match status" value="1"/>
</dbReference>
<dbReference type="OrthoDB" id="9807890at2"/>
<dbReference type="KEGG" id="nak:EH165_00080"/>
<gene>
    <name evidence="1" type="ORF">EH165_00080</name>
</gene>
<name>A0A3G8ZRU3_9ACTN</name>
<accession>A0A3G8ZRU3</accession>
<dbReference type="EMBL" id="CP034170">
    <property type="protein sequence ID" value="AZI56806.1"/>
    <property type="molecule type" value="Genomic_DNA"/>
</dbReference>
<organism evidence="1 2">
    <name type="scientific">Nakamurella antarctica</name>
    <dbReference type="NCBI Taxonomy" id="1902245"/>
    <lineage>
        <taxon>Bacteria</taxon>
        <taxon>Bacillati</taxon>
        <taxon>Actinomycetota</taxon>
        <taxon>Actinomycetes</taxon>
        <taxon>Nakamurellales</taxon>
        <taxon>Nakamurellaceae</taxon>
        <taxon>Nakamurella</taxon>
    </lineage>
</organism>
<sequence length="280" mass="30444">MIKRAVLIGDTGGNATVLRECLEEAGVVSGKVPESLMVVHVGDLIRCSEQFRLGNAHSVEVIVGLLRDNPINFVQLLGNHESAALGGPRRKGWDVEASLTQDTCSSLIALWKSGAIRLACALDTVDLGSVLVSHAGLTRARWLDIGQPANAAKAAAAVNRDMQLPIRDWARPGRLVGDMDAAADTTWAEVNLELYQPWLLNGDAPFSQVHGHSSPFNFQQDSWWPDATSLVRAATRVDKRIRRTVTLLTPSIKAIAIDWNLGDVPIDDVPSWPLLQLDCH</sequence>
<evidence type="ECO:0000313" key="2">
    <source>
        <dbReference type="Proteomes" id="UP000268084"/>
    </source>
</evidence>
<protein>
    <submittedName>
        <fullName evidence="1">Uncharacterized protein</fullName>
    </submittedName>
</protein>
<reference evidence="1 2" key="2">
    <citation type="submission" date="2018-12" db="EMBL/GenBank/DDBJ databases">
        <title>Nakamurella antarcticus sp. nov., isolated from Antarctica South Shetland Islands soil.</title>
        <authorList>
            <person name="Peng F."/>
        </authorList>
    </citation>
    <scope>NUCLEOTIDE SEQUENCE [LARGE SCALE GENOMIC DNA]</scope>
    <source>
        <strain evidence="1 2">S14-144</strain>
    </source>
</reference>
<dbReference type="AlphaFoldDB" id="A0A3G8ZRU3"/>
<proteinExistence type="predicted"/>
<reference evidence="1 2" key="1">
    <citation type="submission" date="2018-11" db="EMBL/GenBank/DDBJ databases">
        <authorList>
            <person name="Da X."/>
        </authorList>
    </citation>
    <scope>NUCLEOTIDE SEQUENCE [LARGE SCALE GENOMIC DNA]</scope>
    <source>
        <strain evidence="1 2">S14-144</strain>
    </source>
</reference>
<keyword evidence="2" id="KW-1185">Reference proteome</keyword>
<dbReference type="SUPFAM" id="SSF56300">
    <property type="entry name" value="Metallo-dependent phosphatases"/>
    <property type="match status" value="1"/>
</dbReference>